<dbReference type="RefSeq" id="WP_210185651.1">
    <property type="nucleotide sequence ID" value="NZ_FMXQ01000009.1"/>
</dbReference>
<reference evidence="2 3" key="1">
    <citation type="submission" date="2016-10" db="EMBL/GenBank/DDBJ databases">
        <authorList>
            <person name="de Groot N.N."/>
        </authorList>
    </citation>
    <scope>NUCLEOTIDE SEQUENCE [LARGE SCALE GENOMIC DNA]</scope>
    <source>
        <strain evidence="2 3">ATCC 35022</strain>
    </source>
</reference>
<dbReference type="AlphaFoldDB" id="A0A1G6E191"/>
<dbReference type="Pfam" id="PF04266">
    <property type="entry name" value="ASCH"/>
    <property type="match status" value="1"/>
</dbReference>
<sequence length="187" mass="20452">MTEIRGTRTEATDSFFQAFKTDAGVAAEDYAVVAFGDSEAMADELLELVLLGVKRATAALARDFGPGREPLPKVGDHVVLVDGRNKPRCVWRTTSVEVKPLEAVDDAFAHDEGEGERGRDWWLAAHRTYFAAQAKREGFALEEPIETVFERFTIVWPRLFADQAGKSGTDLFSFVAGAGLQTPDGDA</sequence>
<keyword evidence="3" id="KW-1185">Reference proteome</keyword>
<dbReference type="PANTHER" id="PTHR39203:SF1">
    <property type="entry name" value="CYTOPLASMIC PROTEIN"/>
    <property type="match status" value="1"/>
</dbReference>
<dbReference type="InterPro" id="IPR015947">
    <property type="entry name" value="PUA-like_sf"/>
</dbReference>
<dbReference type="InterPro" id="IPR007374">
    <property type="entry name" value="ASCH_domain"/>
</dbReference>
<dbReference type="PANTHER" id="PTHR39203">
    <property type="entry name" value="CYTOPLASMIC PROTEIN-RELATED"/>
    <property type="match status" value="1"/>
</dbReference>
<dbReference type="SMART" id="SM01022">
    <property type="entry name" value="ASCH"/>
    <property type="match status" value="1"/>
</dbReference>
<dbReference type="STRING" id="665467.SAMN02982931_04030"/>
<feature type="domain" description="ASCH" evidence="1">
    <location>
        <begin position="33"/>
        <end position="156"/>
    </location>
</feature>
<dbReference type="EMBL" id="FMXQ01000009">
    <property type="protein sequence ID" value="SDB51148.1"/>
    <property type="molecule type" value="Genomic_DNA"/>
</dbReference>
<protein>
    <submittedName>
        <fullName evidence="2">Uncharacterized protein YhfF</fullName>
    </submittedName>
</protein>
<name>A0A1G6E191_9HYPH</name>
<gene>
    <name evidence="2" type="ORF">SAMN02982931_04030</name>
</gene>
<evidence type="ECO:0000313" key="3">
    <source>
        <dbReference type="Proteomes" id="UP000199071"/>
    </source>
</evidence>
<proteinExistence type="predicted"/>
<accession>A0A1G6E191</accession>
<dbReference type="Gene3D" id="3.10.400.10">
    <property type="entry name" value="Sulfate adenylyltransferase"/>
    <property type="match status" value="1"/>
</dbReference>
<organism evidence="2 3">
    <name type="scientific">Bauldia litoralis</name>
    <dbReference type="NCBI Taxonomy" id="665467"/>
    <lineage>
        <taxon>Bacteria</taxon>
        <taxon>Pseudomonadati</taxon>
        <taxon>Pseudomonadota</taxon>
        <taxon>Alphaproteobacteria</taxon>
        <taxon>Hyphomicrobiales</taxon>
        <taxon>Kaistiaceae</taxon>
        <taxon>Bauldia</taxon>
    </lineage>
</organism>
<dbReference type="Proteomes" id="UP000199071">
    <property type="component" value="Unassembled WGS sequence"/>
</dbReference>
<evidence type="ECO:0000259" key="1">
    <source>
        <dbReference type="SMART" id="SM01022"/>
    </source>
</evidence>
<dbReference type="SUPFAM" id="SSF88697">
    <property type="entry name" value="PUA domain-like"/>
    <property type="match status" value="1"/>
</dbReference>
<dbReference type="InterPro" id="IPR009326">
    <property type="entry name" value="DUF984"/>
</dbReference>
<evidence type="ECO:0000313" key="2">
    <source>
        <dbReference type="EMBL" id="SDB51148.1"/>
    </source>
</evidence>